<evidence type="ECO:0000256" key="2">
    <source>
        <dbReference type="SAM" id="Phobius"/>
    </source>
</evidence>
<feature type="region of interest" description="Disordered" evidence="1">
    <location>
        <begin position="102"/>
        <end position="146"/>
    </location>
</feature>
<sequence length="258" mass="26226">MLLGLGSLVMALVEPQQGSVQSGFVASTIGVTAVVIGRRLMADRSRFGNVARAFGRGAVMLGSVGTALMAYAVLAFGLSTVGVEWPALSLPAAQERQMPVDGLPAAAATPESAATQRAAGNQAPEEMAPEAAPSLESETTDQKPVPIPAETVVPQAPTVPEPTTFDAERSAVAMGAGTLAFALEQRFGVGTYPTDLTTMGAPARIALLDGTGLAPVPTDARVLYSVAPDRTAWTVTIIGARFGATATYSSAIGTVQAG</sequence>
<dbReference type="EMBL" id="JAUCML010000004">
    <property type="protein sequence ID" value="MDM7885176.1"/>
    <property type="molecule type" value="Genomic_DNA"/>
</dbReference>
<keyword evidence="4" id="KW-1185">Reference proteome</keyword>
<proteinExistence type="predicted"/>
<evidence type="ECO:0000256" key="1">
    <source>
        <dbReference type="SAM" id="MobiDB-lite"/>
    </source>
</evidence>
<dbReference type="RefSeq" id="WP_289458741.1">
    <property type="nucleotide sequence ID" value="NZ_JAUCML010000004.1"/>
</dbReference>
<keyword evidence="2" id="KW-1133">Transmembrane helix</keyword>
<comment type="caution">
    <text evidence="3">The sequence shown here is derived from an EMBL/GenBank/DDBJ whole genome shotgun (WGS) entry which is preliminary data.</text>
</comment>
<organism evidence="3 4">
    <name type="scientific">Curtobacterium citri</name>
    <dbReference type="NCBI Taxonomy" id="3055139"/>
    <lineage>
        <taxon>Bacteria</taxon>
        <taxon>Bacillati</taxon>
        <taxon>Actinomycetota</taxon>
        <taxon>Actinomycetes</taxon>
        <taxon>Micrococcales</taxon>
        <taxon>Microbacteriaceae</taxon>
        <taxon>Curtobacterium</taxon>
    </lineage>
</organism>
<accession>A0ABT7T6G9</accession>
<evidence type="ECO:0000313" key="4">
    <source>
        <dbReference type="Proteomes" id="UP001237823"/>
    </source>
</evidence>
<reference evidence="3 4" key="1">
    <citation type="submission" date="2023-06" db="EMBL/GenBank/DDBJ databases">
        <authorList>
            <person name="Feng G."/>
            <person name="Li J."/>
            <person name="Zhu H."/>
        </authorList>
    </citation>
    <scope>NUCLEOTIDE SEQUENCE [LARGE SCALE GENOMIC DNA]</scope>
    <source>
        <strain evidence="3 4">RHCKG23</strain>
    </source>
</reference>
<keyword evidence="2" id="KW-0472">Membrane</keyword>
<protein>
    <recommendedName>
        <fullName evidence="5">DUF4190 domain-containing protein</fullName>
    </recommendedName>
</protein>
<gene>
    <name evidence="3" type="ORF">QUG92_08660</name>
</gene>
<dbReference type="Proteomes" id="UP001237823">
    <property type="component" value="Unassembled WGS sequence"/>
</dbReference>
<evidence type="ECO:0000313" key="3">
    <source>
        <dbReference type="EMBL" id="MDM7885176.1"/>
    </source>
</evidence>
<keyword evidence="2" id="KW-0812">Transmembrane</keyword>
<feature type="transmembrane region" description="Helical" evidence="2">
    <location>
        <begin position="20"/>
        <end position="37"/>
    </location>
</feature>
<evidence type="ECO:0008006" key="5">
    <source>
        <dbReference type="Google" id="ProtNLM"/>
    </source>
</evidence>
<feature type="compositionally biased region" description="Low complexity" evidence="1">
    <location>
        <begin position="105"/>
        <end position="137"/>
    </location>
</feature>
<feature type="transmembrane region" description="Helical" evidence="2">
    <location>
        <begin position="58"/>
        <end position="78"/>
    </location>
</feature>
<name>A0ABT7T6G9_9MICO</name>